<dbReference type="AlphaFoldDB" id="A0A6L6QFE5"/>
<evidence type="ECO:0000313" key="2">
    <source>
        <dbReference type="EMBL" id="MTW11208.1"/>
    </source>
</evidence>
<sequence>MRDKKDNATIDLPGFEPAEPMTAEAKLPPPPRVRRAPRKQEQLDLLGELGPTDSSGLPIWQNDPNLDLTGLPIWRRD</sequence>
<dbReference type="Proteomes" id="UP000472320">
    <property type="component" value="Unassembled WGS sequence"/>
</dbReference>
<feature type="region of interest" description="Disordered" evidence="1">
    <location>
        <begin position="1"/>
        <end position="40"/>
    </location>
</feature>
<dbReference type="RefSeq" id="WP_155454166.1">
    <property type="nucleotide sequence ID" value="NZ_WNKX01000007.1"/>
</dbReference>
<evidence type="ECO:0000256" key="1">
    <source>
        <dbReference type="SAM" id="MobiDB-lite"/>
    </source>
</evidence>
<protein>
    <submittedName>
        <fullName evidence="2">Uncharacterized protein</fullName>
    </submittedName>
</protein>
<evidence type="ECO:0000313" key="3">
    <source>
        <dbReference type="Proteomes" id="UP000472320"/>
    </source>
</evidence>
<dbReference type="OrthoDB" id="8778843at2"/>
<proteinExistence type="predicted"/>
<reference evidence="2 3" key="1">
    <citation type="submission" date="2019-11" db="EMBL/GenBank/DDBJ databases">
        <title>Type strains purchased from KCTC, JCM and DSMZ.</title>
        <authorList>
            <person name="Lu H."/>
        </authorList>
    </citation>
    <scope>NUCLEOTIDE SEQUENCE [LARGE SCALE GENOMIC DNA]</scope>
    <source>
        <strain evidence="2 3">JCM 31587</strain>
    </source>
</reference>
<accession>A0A6L6QFE5</accession>
<keyword evidence="3" id="KW-1185">Reference proteome</keyword>
<organism evidence="2 3">
    <name type="scientific">Massilia eburnea</name>
    <dbReference type="NCBI Taxonomy" id="1776165"/>
    <lineage>
        <taxon>Bacteria</taxon>
        <taxon>Pseudomonadati</taxon>
        <taxon>Pseudomonadota</taxon>
        <taxon>Betaproteobacteria</taxon>
        <taxon>Burkholderiales</taxon>
        <taxon>Oxalobacteraceae</taxon>
        <taxon>Telluria group</taxon>
        <taxon>Massilia</taxon>
    </lineage>
</organism>
<comment type="caution">
    <text evidence="2">The sequence shown here is derived from an EMBL/GenBank/DDBJ whole genome shotgun (WGS) entry which is preliminary data.</text>
</comment>
<dbReference type="EMBL" id="WNKX01000007">
    <property type="protein sequence ID" value="MTW11208.1"/>
    <property type="molecule type" value="Genomic_DNA"/>
</dbReference>
<gene>
    <name evidence="2" type="ORF">GM658_11415</name>
</gene>
<name>A0A6L6QFE5_9BURK</name>